<organism evidence="2">
    <name type="scientific">Zea mays</name>
    <name type="common">Maize</name>
    <dbReference type="NCBI Taxonomy" id="4577"/>
    <lineage>
        <taxon>Eukaryota</taxon>
        <taxon>Viridiplantae</taxon>
        <taxon>Streptophyta</taxon>
        <taxon>Embryophyta</taxon>
        <taxon>Tracheophyta</taxon>
        <taxon>Spermatophyta</taxon>
        <taxon>Magnoliopsida</taxon>
        <taxon>Liliopsida</taxon>
        <taxon>Poales</taxon>
        <taxon>Poaceae</taxon>
        <taxon>PACMAD clade</taxon>
        <taxon>Panicoideae</taxon>
        <taxon>Andropogonodae</taxon>
        <taxon>Andropogoneae</taxon>
        <taxon>Tripsacinae</taxon>
        <taxon>Zea</taxon>
    </lineage>
</organism>
<gene>
    <name evidence="2" type="ORF">ZEAMMB73_Zm00001d014547</name>
</gene>
<reference evidence="2" key="1">
    <citation type="submission" date="2015-12" db="EMBL/GenBank/DDBJ databases">
        <title>Update maize B73 reference genome by single molecule sequencing technologies.</title>
        <authorList>
            <consortium name="Maize Genome Sequencing Project"/>
            <person name="Ware D."/>
        </authorList>
    </citation>
    <scope>NUCLEOTIDE SEQUENCE</scope>
    <source>
        <tissue evidence="2">Seedling</tissue>
    </source>
</reference>
<protein>
    <submittedName>
        <fullName evidence="2">Uncharacterized protein</fullName>
    </submittedName>
</protein>
<feature type="region of interest" description="Disordered" evidence="1">
    <location>
        <begin position="1"/>
        <end position="26"/>
    </location>
</feature>
<dbReference type="EMBL" id="CM000781">
    <property type="protein sequence ID" value="AQK66496.1"/>
    <property type="molecule type" value="Genomic_DNA"/>
</dbReference>
<evidence type="ECO:0000256" key="1">
    <source>
        <dbReference type="SAM" id="MobiDB-lite"/>
    </source>
</evidence>
<accession>A0A1D6GU31</accession>
<dbReference type="AlphaFoldDB" id="A0A1D6GU31"/>
<dbReference type="InParanoid" id="A0A1D6GU31"/>
<name>A0A1D6GU31_MAIZE</name>
<feature type="compositionally biased region" description="Acidic residues" evidence="1">
    <location>
        <begin position="9"/>
        <end position="22"/>
    </location>
</feature>
<evidence type="ECO:0000313" key="2">
    <source>
        <dbReference type="EMBL" id="AQK66496.1"/>
    </source>
</evidence>
<sequence>MVDAQISSDGDECERSNEEDEDSKGLLLESEVAFMDYVREVRY</sequence>
<proteinExistence type="predicted"/>